<dbReference type="PANTHER" id="PTHR19879">
    <property type="entry name" value="TRANSCRIPTION INITIATION FACTOR TFIID"/>
    <property type="match status" value="1"/>
</dbReference>
<reference evidence="2 3" key="1">
    <citation type="submission" date="2016-05" db="EMBL/GenBank/DDBJ databases">
        <title>Single-cell genome of chain-forming Candidatus Thiomargarita nelsonii and comparison to other large sulfur-oxidizing bacteria.</title>
        <authorList>
            <person name="Winkel M."/>
            <person name="Salman V."/>
            <person name="Woyke T."/>
            <person name="Schulz-Vogt H."/>
            <person name="Richter M."/>
            <person name="Flood B."/>
            <person name="Bailey J."/>
            <person name="Amann R."/>
            <person name="Mussmann M."/>
        </authorList>
    </citation>
    <scope>NUCLEOTIDE SEQUENCE [LARGE SCALE GENOMIC DNA]</scope>
    <source>
        <strain evidence="2 3">THI036</strain>
    </source>
</reference>
<dbReference type="Gene3D" id="2.130.10.10">
    <property type="entry name" value="YVTN repeat-like/Quinoprotein amine dehydrogenase"/>
    <property type="match status" value="1"/>
</dbReference>
<dbReference type="InterPro" id="IPR036322">
    <property type="entry name" value="WD40_repeat_dom_sf"/>
</dbReference>
<dbReference type="InterPro" id="IPR001680">
    <property type="entry name" value="WD40_rpt"/>
</dbReference>
<feature type="repeat" description="WD" evidence="1">
    <location>
        <begin position="161"/>
        <end position="202"/>
    </location>
</feature>
<gene>
    <name evidence="2" type="ORF">THIOM_001055</name>
</gene>
<dbReference type="EMBL" id="LUTY01000545">
    <property type="protein sequence ID" value="OAD23118.1"/>
    <property type="molecule type" value="Genomic_DNA"/>
</dbReference>
<dbReference type="AlphaFoldDB" id="A0A176S5D1"/>
<dbReference type="Pfam" id="PF00400">
    <property type="entry name" value="WD40"/>
    <property type="match status" value="2"/>
</dbReference>
<accession>A0A176S5D1</accession>
<name>A0A176S5D1_9GAMM</name>
<evidence type="ECO:0000313" key="2">
    <source>
        <dbReference type="EMBL" id="OAD23118.1"/>
    </source>
</evidence>
<comment type="caution">
    <text evidence="2">The sequence shown here is derived from an EMBL/GenBank/DDBJ whole genome shotgun (WGS) entry which is preliminary data.</text>
</comment>
<keyword evidence="1" id="KW-0853">WD repeat</keyword>
<protein>
    <submittedName>
        <fullName evidence="2">WD-40 repeat-containing protein</fullName>
    </submittedName>
</protein>
<dbReference type="InterPro" id="IPR015943">
    <property type="entry name" value="WD40/YVTN_repeat-like_dom_sf"/>
</dbReference>
<dbReference type="PANTHER" id="PTHR19879:SF9">
    <property type="entry name" value="TRANSCRIPTION INITIATION FACTOR TFIID SUBUNIT 5"/>
    <property type="match status" value="1"/>
</dbReference>
<dbReference type="SUPFAM" id="SSF50978">
    <property type="entry name" value="WD40 repeat-like"/>
    <property type="match status" value="1"/>
</dbReference>
<dbReference type="PROSITE" id="PS50294">
    <property type="entry name" value="WD_REPEATS_REGION"/>
    <property type="match status" value="1"/>
</dbReference>
<keyword evidence="3" id="KW-1185">Reference proteome</keyword>
<dbReference type="Proteomes" id="UP000076962">
    <property type="component" value="Unassembled WGS sequence"/>
</dbReference>
<evidence type="ECO:0000256" key="1">
    <source>
        <dbReference type="PROSITE-ProRule" id="PRU00221"/>
    </source>
</evidence>
<proteinExistence type="predicted"/>
<sequence>MDEYSEYEGISLGEAAVWQKNKGVWEPSFRASRGVGIFAIAFGSDQQQTVGVEWGEGLTLWDNEGKRIETKKITSDDCCCSLIVTSENKPTVLVGVNSAIHCLALDDIANPRKISAAFHHHGEVKTADISPDLSLIATGSVDFKIAIQEVRPGNMAHLLWEDAHTERVNSVVFSPDGQRVYSGGYDWIIKCWSAQSGERLGEFSDSGFGRIGTLGVAPDGDMLFCSSVGNHRFVVLDRDLDPLIAISMGFDSIFRHVFS</sequence>
<dbReference type="SMART" id="SM00320">
    <property type="entry name" value="WD40"/>
    <property type="match status" value="2"/>
</dbReference>
<evidence type="ECO:0000313" key="3">
    <source>
        <dbReference type="Proteomes" id="UP000076962"/>
    </source>
</evidence>
<feature type="non-terminal residue" evidence="2">
    <location>
        <position position="259"/>
    </location>
</feature>
<dbReference type="PROSITE" id="PS50082">
    <property type="entry name" value="WD_REPEATS_2"/>
    <property type="match status" value="1"/>
</dbReference>
<organism evidence="2 3">
    <name type="scientific">Candidatus Thiomargarita nelsonii</name>
    <dbReference type="NCBI Taxonomy" id="1003181"/>
    <lineage>
        <taxon>Bacteria</taxon>
        <taxon>Pseudomonadati</taxon>
        <taxon>Pseudomonadota</taxon>
        <taxon>Gammaproteobacteria</taxon>
        <taxon>Thiotrichales</taxon>
        <taxon>Thiotrichaceae</taxon>
        <taxon>Thiomargarita</taxon>
    </lineage>
</organism>